<feature type="domain" description="ATPase" evidence="1">
    <location>
        <begin position="4"/>
        <end position="206"/>
    </location>
</feature>
<dbReference type="GO" id="GO:0005524">
    <property type="term" value="F:ATP binding"/>
    <property type="evidence" value="ECO:0007669"/>
    <property type="project" value="InterPro"/>
</dbReference>
<dbReference type="SUPFAM" id="SSF52540">
    <property type="entry name" value="P-loop containing nucleoside triphosphate hydrolases"/>
    <property type="match status" value="1"/>
</dbReference>
<dbReference type="Proteomes" id="UP000191240">
    <property type="component" value="Unassembled WGS sequence"/>
</dbReference>
<evidence type="ECO:0000259" key="2">
    <source>
        <dbReference type="Pfam" id="PF03008"/>
    </source>
</evidence>
<protein>
    <recommendedName>
        <fullName evidence="5">ATPase domain-containing protein</fullName>
    </recommendedName>
</protein>
<dbReference type="InterPro" id="IPR011579">
    <property type="entry name" value="ATPase_dom"/>
</dbReference>
<dbReference type="Gene3D" id="3.40.50.300">
    <property type="entry name" value="P-loop containing nucleotide triphosphate hydrolases"/>
    <property type="match status" value="1"/>
</dbReference>
<accession>A0A1M5ZXR2</accession>
<evidence type="ECO:0008006" key="5">
    <source>
        <dbReference type="Google" id="ProtNLM"/>
    </source>
</evidence>
<gene>
    <name evidence="3" type="ORF">SAMN02745671_00057</name>
</gene>
<dbReference type="PANTHER" id="PTHR34704:SF1">
    <property type="entry name" value="ATPASE"/>
    <property type="match status" value="1"/>
</dbReference>
<sequence>MKEFIGRQRELDALDGICKKEGFQMMVLYGRRRVGKSTLLQKFIEGKKSIFYTAVRSSSQRNLKLLSDYVVAALAPEMQGISFDSYEQLFHWIGEKAKNERIIFIIDEFPYMAEQDKSLLSVLQKYIDREWITGNIFFILSGSSISFMEDEVLSEKSPLFGRRTSQLKLKAFNYREAAEFVPKYSFEDKAVVYGVTGGIAKYLAMFDDGLSLDDNLKNLFFSDTGYLYEEPNNLLTQEFKNVSLYNAIIEAVASGRNRIVTIADLTHMEKTQVSHAVANLVSTGILSKDYAITDESNKRKVQYVLADNMFRFWYQFVSPGVSMIDYGRGDVYYENVVKNNIAHYMGSVFEDMCRYFTMDAGCTGELACMVMKVGKWWGTNPAKKEETDIDVVGIDTIGKQAVIGECKYKNELLDKSVFEQLEERKDLLNKKYQVVQFLLFSKSGFSDWIKTNAQTKNIFMVDLPRLYK</sequence>
<evidence type="ECO:0000313" key="3">
    <source>
        <dbReference type="EMBL" id="SHI29030.1"/>
    </source>
</evidence>
<dbReference type="Pfam" id="PF01637">
    <property type="entry name" value="ATPase_2"/>
    <property type="match status" value="1"/>
</dbReference>
<dbReference type="OrthoDB" id="9813134at2"/>
<dbReference type="Pfam" id="PF03008">
    <property type="entry name" value="DUF234"/>
    <property type="match status" value="1"/>
</dbReference>
<evidence type="ECO:0000259" key="1">
    <source>
        <dbReference type="Pfam" id="PF01637"/>
    </source>
</evidence>
<organism evidence="3 4">
    <name type="scientific">Anaerovibrio lipolyticus DSM 3074</name>
    <dbReference type="NCBI Taxonomy" id="1120997"/>
    <lineage>
        <taxon>Bacteria</taxon>
        <taxon>Bacillati</taxon>
        <taxon>Bacillota</taxon>
        <taxon>Negativicutes</taxon>
        <taxon>Selenomonadales</taxon>
        <taxon>Selenomonadaceae</taxon>
        <taxon>Anaerovibrio</taxon>
    </lineage>
</organism>
<evidence type="ECO:0000313" key="4">
    <source>
        <dbReference type="Proteomes" id="UP000191240"/>
    </source>
</evidence>
<dbReference type="EMBL" id="FQYW01000003">
    <property type="protein sequence ID" value="SHI29030.1"/>
    <property type="molecule type" value="Genomic_DNA"/>
</dbReference>
<dbReference type="InterPro" id="IPR027417">
    <property type="entry name" value="P-loop_NTPase"/>
</dbReference>
<proteinExistence type="predicted"/>
<dbReference type="PANTHER" id="PTHR34704">
    <property type="entry name" value="ATPASE"/>
    <property type="match status" value="1"/>
</dbReference>
<dbReference type="RefSeq" id="WP_080325161.1">
    <property type="nucleotide sequence ID" value="NZ_FQYW01000003.1"/>
</dbReference>
<dbReference type="AlphaFoldDB" id="A0A1M5ZXR2"/>
<reference evidence="3 4" key="1">
    <citation type="submission" date="2016-11" db="EMBL/GenBank/DDBJ databases">
        <authorList>
            <person name="Jaros S."/>
            <person name="Januszkiewicz K."/>
            <person name="Wedrychowicz H."/>
        </authorList>
    </citation>
    <scope>NUCLEOTIDE SEQUENCE [LARGE SCALE GENOMIC DNA]</scope>
    <source>
        <strain evidence="3 4">DSM 3074</strain>
    </source>
</reference>
<feature type="domain" description="DUF234" evidence="2">
    <location>
        <begin position="313"/>
        <end position="410"/>
    </location>
</feature>
<name>A0A1M5ZXR2_9FIRM</name>
<dbReference type="InterPro" id="IPR004256">
    <property type="entry name" value="DUF234"/>
</dbReference>